<dbReference type="SUPFAM" id="SSF51206">
    <property type="entry name" value="cAMP-binding domain-like"/>
    <property type="match status" value="1"/>
</dbReference>
<dbReference type="InterPro" id="IPR000595">
    <property type="entry name" value="cNMP-bd_dom"/>
</dbReference>
<dbReference type="InterPro" id="IPR050818">
    <property type="entry name" value="KCNH_animal-type"/>
</dbReference>
<dbReference type="Gene3D" id="2.60.120.10">
    <property type="entry name" value="Jelly Rolls"/>
    <property type="match status" value="1"/>
</dbReference>
<organism evidence="2 3">
    <name type="scientific">Methylohalomonas lacus</name>
    <dbReference type="NCBI Taxonomy" id="398773"/>
    <lineage>
        <taxon>Bacteria</taxon>
        <taxon>Pseudomonadati</taxon>
        <taxon>Pseudomonadota</taxon>
        <taxon>Gammaproteobacteria</taxon>
        <taxon>Methylohalomonadales</taxon>
        <taxon>Methylohalomonadaceae</taxon>
        <taxon>Methylohalomonas</taxon>
    </lineage>
</organism>
<gene>
    <name evidence="2" type="ORF">J2T55_002065</name>
</gene>
<dbReference type="SMART" id="SM00100">
    <property type="entry name" value="cNMP"/>
    <property type="match status" value="1"/>
</dbReference>
<reference evidence="2" key="1">
    <citation type="submission" date="2022-08" db="EMBL/GenBank/DDBJ databases">
        <title>Genomic Encyclopedia of Type Strains, Phase III (KMG-III): the genomes of soil and plant-associated and newly described type strains.</title>
        <authorList>
            <person name="Whitman W."/>
        </authorList>
    </citation>
    <scope>NUCLEOTIDE SEQUENCE</scope>
    <source>
        <strain evidence="2">HMT 1</strain>
    </source>
</reference>
<feature type="domain" description="Cyclic nucleotide-binding" evidence="1">
    <location>
        <begin position="78"/>
        <end position="170"/>
    </location>
</feature>
<evidence type="ECO:0000313" key="2">
    <source>
        <dbReference type="EMBL" id="MCS3904032.1"/>
    </source>
</evidence>
<name>A0AAE3L5U3_9GAMM</name>
<dbReference type="PANTHER" id="PTHR10217">
    <property type="entry name" value="VOLTAGE AND LIGAND GATED POTASSIUM CHANNEL"/>
    <property type="match status" value="1"/>
</dbReference>
<proteinExistence type="predicted"/>
<keyword evidence="3" id="KW-1185">Reference proteome</keyword>
<dbReference type="Proteomes" id="UP001204445">
    <property type="component" value="Unassembled WGS sequence"/>
</dbReference>
<dbReference type="RefSeq" id="WP_259056093.1">
    <property type="nucleotide sequence ID" value="NZ_JANUCT010000015.1"/>
</dbReference>
<comment type="caution">
    <text evidence="2">The sequence shown here is derived from an EMBL/GenBank/DDBJ whole genome shotgun (WGS) entry which is preliminary data.</text>
</comment>
<dbReference type="Pfam" id="PF00027">
    <property type="entry name" value="cNMP_binding"/>
    <property type="match status" value="1"/>
</dbReference>
<dbReference type="PANTHER" id="PTHR10217:SF435">
    <property type="entry name" value="POTASSIUM VOLTAGE-GATED CHANNEL PROTEIN EAG"/>
    <property type="match status" value="1"/>
</dbReference>
<dbReference type="GO" id="GO:0005249">
    <property type="term" value="F:voltage-gated potassium channel activity"/>
    <property type="evidence" value="ECO:0007669"/>
    <property type="project" value="TreeGrafter"/>
</dbReference>
<dbReference type="GO" id="GO:0042391">
    <property type="term" value="P:regulation of membrane potential"/>
    <property type="evidence" value="ECO:0007669"/>
    <property type="project" value="TreeGrafter"/>
</dbReference>
<protein>
    <submittedName>
        <fullName evidence="2">CRP-like cAMP-binding protein</fullName>
    </submittedName>
</protein>
<evidence type="ECO:0000259" key="1">
    <source>
        <dbReference type="PROSITE" id="PS50042"/>
    </source>
</evidence>
<evidence type="ECO:0000313" key="3">
    <source>
        <dbReference type="Proteomes" id="UP001204445"/>
    </source>
</evidence>
<sequence>MTDTPRGKGSYLRRLAEYLACAPGTIRAALQHQAQHASGNGQHKRIGEILQELGTVSQSELEAAIRHQRTDRLRECYVFRNLSGPELNSLSSRFREVTVPEGYQFIIQDEEDPTLYVLGLGRAEVYRTDIDGHWMHIAYLEPGDPIGEMGYFQDGRRSASVRAIERCELLCANYGDLTHYFENVPHVAHAFMRLVQQRARETARIQEAFDQQQPDT</sequence>
<dbReference type="GO" id="GO:0005886">
    <property type="term" value="C:plasma membrane"/>
    <property type="evidence" value="ECO:0007669"/>
    <property type="project" value="TreeGrafter"/>
</dbReference>
<dbReference type="EMBL" id="JANUCT010000015">
    <property type="protein sequence ID" value="MCS3904032.1"/>
    <property type="molecule type" value="Genomic_DNA"/>
</dbReference>
<dbReference type="InterPro" id="IPR014710">
    <property type="entry name" value="RmlC-like_jellyroll"/>
</dbReference>
<accession>A0AAE3L5U3</accession>
<dbReference type="PROSITE" id="PS50042">
    <property type="entry name" value="CNMP_BINDING_3"/>
    <property type="match status" value="1"/>
</dbReference>
<dbReference type="CDD" id="cd00038">
    <property type="entry name" value="CAP_ED"/>
    <property type="match status" value="1"/>
</dbReference>
<dbReference type="InterPro" id="IPR018490">
    <property type="entry name" value="cNMP-bd_dom_sf"/>
</dbReference>
<dbReference type="AlphaFoldDB" id="A0AAE3L5U3"/>